<comment type="catalytic activity">
    <reaction evidence="12 13">
        <text>tRNA(Cys) + L-cysteine + ATP = L-cysteinyl-tRNA(Cys) + AMP + diphosphate</text>
        <dbReference type="Rhea" id="RHEA:17773"/>
        <dbReference type="Rhea" id="RHEA-COMP:9661"/>
        <dbReference type="Rhea" id="RHEA-COMP:9679"/>
        <dbReference type="ChEBI" id="CHEBI:30616"/>
        <dbReference type="ChEBI" id="CHEBI:33019"/>
        <dbReference type="ChEBI" id="CHEBI:35235"/>
        <dbReference type="ChEBI" id="CHEBI:78442"/>
        <dbReference type="ChEBI" id="CHEBI:78517"/>
        <dbReference type="ChEBI" id="CHEBI:456215"/>
        <dbReference type="EC" id="6.1.1.16"/>
    </reaction>
</comment>
<proteinExistence type="inferred from homology"/>
<dbReference type="InterPro" id="IPR032678">
    <property type="entry name" value="tRNA-synt_1_cat_dom"/>
</dbReference>
<keyword evidence="10 13" id="KW-0648">Protein biosynthesis</keyword>
<feature type="short sequence motif" description="'KMSKS' region" evidence="13">
    <location>
        <begin position="266"/>
        <end position="270"/>
    </location>
</feature>
<feature type="short sequence motif" description="'HIGH' region" evidence="13">
    <location>
        <begin position="31"/>
        <end position="41"/>
    </location>
</feature>
<dbReference type="Gene3D" id="3.40.50.620">
    <property type="entry name" value="HUPs"/>
    <property type="match status" value="1"/>
</dbReference>
<evidence type="ECO:0000256" key="8">
    <source>
        <dbReference type="ARBA" id="ARBA00022833"/>
    </source>
</evidence>
<keyword evidence="13" id="KW-0597">Phosphoprotein</keyword>
<dbReference type="NCBIfam" id="TIGR00435">
    <property type="entry name" value="cysS"/>
    <property type="match status" value="1"/>
</dbReference>
<comment type="cofactor">
    <cofactor evidence="13">
        <name>Zn(2+)</name>
        <dbReference type="ChEBI" id="CHEBI:29105"/>
    </cofactor>
    <text evidence="13">Binds 1 zinc ion per subunit.</text>
</comment>
<organism evidence="16 17">
    <name type="scientific">Lentibacillus kimchii</name>
    <dbReference type="NCBI Taxonomy" id="1542911"/>
    <lineage>
        <taxon>Bacteria</taxon>
        <taxon>Bacillati</taxon>
        <taxon>Bacillota</taxon>
        <taxon>Bacilli</taxon>
        <taxon>Bacillales</taxon>
        <taxon>Bacillaceae</taxon>
        <taxon>Lentibacillus</taxon>
    </lineage>
</organism>
<dbReference type="RefSeq" id="WP_382358141.1">
    <property type="nucleotide sequence ID" value="NZ_JBHTGR010000008.1"/>
</dbReference>
<evidence type="ECO:0000256" key="2">
    <source>
        <dbReference type="ARBA" id="ARBA00005594"/>
    </source>
</evidence>
<evidence type="ECO:0000313" key="16">
    <source>
        <dbReference type="EMBL" id="MFC7746632.1"/>
    </source>
</evidence>
<comment type="similarity">
    <text evidence="2 13">Belongs to the class-I aminoacyl-tRNA synthetase family.</text>
</comment>
<keyword evidence="5 13" id="KW-0436">Ligase</keyword>
<dbReference type="Gene3D" id="1.20.120.1910">
    <property type="entry name" value="Cysteine-tRNA ligase, C-terminal anti-codon recognition domain"/>
    <property type="match status" value="1"/>
</dbReference>
<dbReference type="InterPro" id="IPR009080">
    <property type="entry name" value="tRNAsynth_Ia_anticodon-bd"/>
</dbReference>
<keyword evidence="6 13" id="KW-0479">Metal-binding</keyword>
<dbReference type="InterPro" id="IPR024909">
    <property type="entry name" value="Cys-tRNA/MSH_ligase"/>
</dbReference>
<feature type="binding site" evidence="13">
    <location>
        <position position="269"/>
    </location>
    <ligand>
        <name>ATP</name>
        <dbReference type="ChEBI" id="CHEBI:30616"/>
    </ligand>
</feature>
<dbReference type="Pfam" id="PF01406">
    <property type="entry name" value="tRNA-synt_1e"/>
    <property type="match status" value="1"/>
</dbReference>
<evidence type="ECO:0000256" key="11">
    <source>
        <dbReference type="ARBA" id="ARBA00023146"/>
    </source>
</evidence>
<sequence>MAITIYNTLTQEKELFKPIETDSVRMYVCGPTVYNYIHIGNARPAIVFDTVRRYFEYKGYDVTYVLNFTDVDDKIINAANERNEQVPDVANRFIDAYLADIEALGVKQATYNPRVTETMDDIIHFISGLIDKGYAYEVDGDVYFKPRSFADYGKLSHQSIDELRSGARIQVGEKKENPLDFALWKQAKDGEIAWDSPWGQGRPGWHIECSAMAEKYLGETIDIHAGGQDLAFPHHENEIAQSEAMNDETFAHYWMHNGYINIDNEKMSKSLGNFVLTKDMIAQHDPQVIRFFMLSVHYRNPINFSDELLHSAKNSLDRIKNAYDNLEHRKQSSMNLEHSAEWFTLINDLNQTFEKAMDDDFNTANAIAVLFDLTKEANRYLEEKHTAHDVIEAFQTGITTILDVLGIQLEEENQLLDADIEALLNERSEARRNRDFTRADVIRDQLKAKDIILEDTPQGTRWKRADHDA</sequence>
<keyword evidence="11 13" id="KW-0030">Aminoacyl-tRNA synthetase</keyword>
<evidence type="ECO:0000256" key="5">
    <source>
        <dbReference type="ARBA" id="ARBA00022598"/>
    </source>
</evidence>
<evidence type="ECO:0000256" key="14">
    <source>
        <dbReference type="SAM" id="Coils"/>
    </source>
</evidence>
<dbReference type="Pfam" id="PF09190">
    <property type="entry name" value="DALR_2"/>
    <property type="match status" value="1"/>
</dbReference>
<dbReference type="InterPro" id="IPR014729">
    <property type="entry name" value="Rossmann-like_a/b/a_fold"/>
</dbReference>
<dbReference type="EMBL" id="JBHTGR010000008">
    <property type="protein sequence ID" value="MFC7746632.1"/>
    <property type="molecule type" value="Genomic_DNA"/>
</dbReference>
<keyword evidence="9 13" id="KW-0067">ATP-binding</keyword>
<dbReference type="PRINTS" id="PR00983">
    <property type="entry name" value="TRNASYNTHCYS"/>
</dbReference>
<feature type="coiled-coil region" evidence="14">
    <location>
        <begin position="406"/>
        <end position="440"/>
    </location>
</feature>
<keyword evidence="14" id="KW-0175">Coiled coil</keyword>
<dbReference type="EC" id="6.1.1.16" evidence="13"/>
<feature type="binding site" evidence="13">
    <location>
        <position position="238"/>
    </location>
    <ligand>
        <name>Zn(2+)</name>
        <dbReference type="ChEBI" id="CHEBI:29105"/>
    </ligand>
</feature>
<evidence type="ECO:0000256" key="10">
    <source>
        <dbReference type="ARBA" id="ARBA00022917"/>
    </source>
</evidence>
<dbReference type="Proteomes" id="UP001596620">
    <property type="component" value="Unassembled WGS sequence"/>
</dbReference>
<evidence type="ECO:0000256" key="4">
    <source>
        <dbReference type="ARBA" id="ARBA00022490"/>
    </source>
</evidence>
<protein>
    <recommendedName>
        <fullName evidence="13">Cysteine--tRNA ligase</fullName>
        <ecNumber evidence="13">6.1.1.16</ecNumber>
    </recommendedName>
    <alternativeName>
        <fullName evidence="13">Cysteinyl-tRNA synthetase</fullName>
        <shortName evidence="13">CysRS</shortName>
    </alternativeName>
</protein>
<reference evidence="17" key="1">
    <citation type="journal article" date="2019" name="Int. J. Syst. Evol. Microbiol.">
        <title>The Global Catalogue of Microorganisms (GCM) 10K type strain sequencing project: providing services to taxonomists for standard genome sequencing and annotation.</title>
        <authorList>
            <consortium name="The Broad Institute Genomics Platform"/>
            <consortium name="The Broad Institute Genome Sequencing Center for Infectious Disease"/>
            <person name="Wu L."/>
            <person name="Ma J."/>
        </authorList>
    </citation>
    <scope>NUCLEOTIDE SEQUENCE [LARGE SCALE GENOMIC DNA]</scope>
    <source>
        <strain evidence="17">JCM 30234</strain>
    </source>
</reference>
<feature type="coiled-coil region" evidence="14">
    <location>
        <begin position="309"/>
        <end position="336"/>
    </location>
</feature>
<feature type="domain" description="Cysteinyl-tRNA synthetase class Ia DALR" evidence="15">
    <location>
        <begin position="352"/>
        <end position="416"/>
    </location>
</feature>
<dbReference type="HAMAP" id="MF_00041">
    <property type="entry name" value="Cys_tRNA_synth"/>
    <property type="match status" value="1"/>
</dbReference>
<dbReference type="InterPro" id="IPR056411">
    <property type="entry name" value="CysS_C"/>
</dbReference>
<dbReference type="SUPFAM" id="SSF52374">
    <property type="entry name" value="Nucleotidylyl transferase"/>
    <property type="match status" value="1"/>
</dbReference>
<evidence type="ECO:0000256" key="9">
    <source>
        <dbReference type="ARBA" id="ARBA00022840"/>
    </source>
</evidence>
<dbReference type="InterPro" id="IPR015273">
    <property type="entry name" value="Cys-tRNA-synt_Ia_DALR"/>
</dbReference>
<feature type="binding site" evidence="13">
    <location>
        <position position="234"/>
    </location>
    <ligand>
        <name>Zn(2+)</name>
        <dbReference type="ChEBI" id="CHEBI:29105"/>
    </ligand>
</feature>
<dbReference type="GO" id="GO:0004817">
    <property type="term" value="F:cysteine-tRNA ligase activity"/>
    <property type="evidence" value="ECO:0007669"/>
    <property type="project" value="UniProtKB-EC"/>
</dbReference>
<dbReference type="CDD" id="cd00672">
    <property type="entry name" value="CysRS_core"/>
    <property type="match status" value="1"/>
</dbReference>
<keyword evidence="7 13" id="KW-0547">Nucleotide-binding</keyword>
<evidence type="ECO:0000256" key="6">
    <source>
        <dbReference type="ARBA" id="ARBA00022723"/>
    </source>
</evidence>
<feature type="binding site" evidence="13">
    <location>
        <position position="29"/>
    </location>
    <ligand>
        <name>Zn(2+)</name>
        <dbReference type="ChEBI" id="CHEBI:29105"/>
    </ligand>
</feature>
<dbReference type="PANTHER" id="PTHR10890:SF3">
    <property type="entry name" value="CYSTEINE--TRNA LIGASE, CYTOPLASMIC"/>
    <property type="match status" value="1"/>
</dbReference>
<comment type="subunit">
    <text evidence="3 13">Monomer.</text>
</comment>
<feature type="binding site" evidence="13">
    <location>
        <position position="209"/>
    </location>
    <ligand>
        <name>Zn(2+)</name>
        <dbReference type="ChEBI" id="CHEBI:29105"/>
    </ligand>
</feature>
<evidence type="ECO:0000256" key="7">
    <source>
        <dbReference type="ARBA" id="ARBA00022741"/>
    </source>
</evidence>
<comment type="caution">
    <text evidence="16">The sequence shown here is derived from an EMBL/GenBank/DDBJ whole genome shotgun (WGS) entry which is preliminary data.</text>
</comment>
<dbReference type="SUPFAM" id="SSF47323">
    <property type="entry name" value="Anticodon-binding domain of a subclass of class I aminoacyl-tRNA synthetases"/>
    <property type="match status" value="1"/>
</dbReference>
<evidence type="ECO:0000256" key="12">
    <source>
        <dbReference type="ARBA" id="ARBA00047398"/>
    </source>
</evidence>
<dbReference type="SMART" id="SM00840">
    <property type="entry name" value="DALR_2"/>
    <property type="match status" value="1"/>
</dbReference>
<evidence type="ECO:0000256" key="13">
    <source>
        <dbReference type="HAMAP-Rule" id="MF_00041"/>
    </source>
</evidence>
<dbReference type="InterPro" id="IPR015803">
    <property type="entry name" value="Cys-tRNA-ligase"/>
</dbReference>
<feature type="modified residue" description="Phosphoserine" evidence="13">
    <location>
        <position position="270"/>
    </location>
</feature>
<comment type="subcellular location">
    <subcellularLocation>
        <location evidence="1 13">Cytoplasm</location>
    </subcellularLocation>
</comment>
<evidence type="ECO:0000256" key="1">
    <source>
        <dbReference type="ARBA" id="ARBA00004496"/>
    </source>
</evidence>
<keyword evidence="4 13" id="KW-0963">Cytoplasm</keyword>
<dbReference type="Pfam" id="PF23493">
    <property type="entry name" value="CysS_C"/>
    <property type="match status" value="1"/>
</dbReference>
<name>A0ABW2URW7_9BACI</name>
<dbReference type="PANTHER" id="PTHR10890">
    <property type="entry name" value="CYSTEINYL-TRNA SYNTHETASE"/>
    <property type="match status" value="1"/>
</dbReference>
<evidence type="ECO:0000259" key="15">
    <source>
        <dbReference type="SMART" id="SM00840"/>
    </source>
</evidence>
<keyword evidence="8 13" id="KW-0862">Zinc</keyword>
<evidence type="ECO:0000256" key="3">
    <source>
        <dbReference type="ARBA" id="ARBA00011245"/>
    </source>
</evidence>
<keyword evidence="17" id="KW-1185">Reference proteome</keyword>
<evidence type="ECO:0000313" key="17">
    <source>
        <dbReference type="Proteomes" id="UP001596620"/>
    </source>
</evidence>
<accession>A0ABW2URW7</accession>
<gene>
    <name evidence="13 16" type="primary">cysS</name>
    <name evidence="16" type="ORF">ACFQU8_05180</name>
</gene>